<dbReference type="EMBL" id="AYYI01000026">
    <property type="protein sequence ID" value="KRM98771.1"/>
    <property type="molecule type" value="Genomic_DNA"/>
</dbReference>
<dbReference type="InterPro" id="IPR006448">
    <property type="entry name" value="Phage_term_ssu_P27"/>
</dbReference>
<protein>
    <recommendedName>
        <fullName evidence="3">P27 family phage terminase small subunit</fullName>
    </recommendedName>
</protein>
<evidence type="ECO:0000313" key="2">
    <source>
        <dbReference type="Proteomes" id="UP000051638"/>
    </source>
</evidence>
<dbReference type="Proteomes" id="UP000051638">
    <property type="component" value="Unassembled WGS sequence"/>
</dbReference>
<proteinExistence type="predicted"/>
<comment type="caution">
    <text evidence="1">The sequence shown here is derived from an EMBL/GenBank/DDBJ whole genome shotgun (WGS) entry which is preliminary data.</text>
</comment>
<dbReference type="RefSeq" id="WP_057873638.1">
    <property type="nucleotide sequence ID" value="NZ_AYYI01000026.1"/>
</dbReference>
<reference evidence="1 2" key="1">
    <citation type="journal article" date="2015" name="Genome Announc.">
        <title>Expanding the biotechnology potential of lactobacilli through comparative genomics of 213 strains and associated genera.</title>
        <authorList>
            <person name="Sun Z."/>
            <person name="Harris H.M."/>
            <person name="McCann A."/>
            <person name="Guo C."/>
            <person name="Argimon S."/>
            <person name="Zhang W."/>
            <person name="Yang X."/>
            <person name="Jeffery I.B."/>
            <person name="Cooney J.C."/>
            <person name="Kagawa T.F."/>
            <person name="Liu W."/>
            <person name="Song Y."/>
            <person name="Salvetti E."/>
            <person name="Wrobel A."/>
            <person name="Rasinkangas P."/>
            <person name="Parkhill J."/>
            <person name="Rea M.C."/>
            <person name="O'Sullivan O."/>
            <person name="Ritari J."/>
            <person name="Douillard F.P."/>
            <person name="Paul Ross R."/>
            <person name="Yang R."/>
            <person name="Briner A.E."/>
            <person name="Felis G.E."/>
            <person name="de Vos W.M."/>
            <person name="Barrangou R."/>
            <person name="Klaenhammer T.R."/>
            <person name="Caufield P.W."/>
            <person name="Cui Y."/>
            <person name="Zhang H."/>
            <person name="O'Toole P.W."/>
        </authorList>
    </citation>
    <scope>NUCLEOTIDE SEQUENCE [LARGE SCALE GENOMIC DNA]</scope>
    <source>
        <strain evidence="1 2">DSM 20253</strain>
    </source>
</reference>
<evidence type="ECO:0008006" key="3">
    <source>
        <dbReference type="Google" id="ProtNLM"/>
    </source>
</evidence>
<gene>
    <name evidence="1" type="ORF">FC24_GL001005</name>
</gene>
<dbReference type="STRING" id="1423796.FC24_GL001005"/>
<keyword evidence="2" id="KW-1185">Reference proteome</keyword>
<dbReference type="Pfam" id="PF05119">
    <property type="entry name" value="Terminase_4"/>
    <property type="match status" value="1"/>
</dbReference>
<evidence type="ECO:0000313" key="1">
    <source>
        <dbReference type="EMBL" id="KRM98771.1"/>
    </source>
</evidence>
<name>A0A0R2DFB0_9LACO</name>
<organism evidence="1 2">
    <name type="scientific">Loigolactobacillus rennini DSM 20253</name>
    <dbReference type="NCBI Taxonomy" id="1423796"/>
    <lineage>
        <taxon>Bacteria</taxon>
        <taxon>Bacillati</taxon>
        <taxon>Bacillota</taxon>
        <taxon>Bacilli</taxon>
        <taxon>Lactobacillales</taxon>
        <taxon>Lactobacillaceae</taxon>
        <taxon>Loigolactobacillus</taxon>
    </lineage>
</organism>
<dbReference type="AlphaFoldDB" id="A0A0R2DFB0"/>
<sequence>MATHKEKIKTSLLNQLTNMSADAEHFKDLINDYLNFYDIKNELVADIKARGVSVEWQNSATQKGYKKNDSVSELVKVNAQMLKILQQLHIETTEAGDDEDDF</sequence>
<accession>A0A0R2DFB0</accession>
<dbReference type="PATRIC" id="fig|1423796.3.peg.1026"/>